<gene>
    <name evidence="2" type="ORF">S01H1_16994</name>
</gene>
<feature type="non-terminal residue" evidence="2">
    <location>
        <position position="354"/>
    </location>
</feature>
<feature type="non-terminal residue" evidence="2">
    <location>
        <position position="1"/>
    </location>
</feature>
<feature type="region of interest" description="Disordered" evidence="1">
    <location>
        <begin position="328"/>
        <end position="354"/>
    </location>
</feature>
<name>X0RIB4_9ZZZZ</name>
<dbReference type="AlphaFoldDB" id="X0RIB4"/>
<comment type="caution">
    <text evidence="2">The sequence shown here is derived from an EMBL/GenBank/DDBJ whole genome shotgun (WGS) entry which is preliminary data.</text>
</comment>
<evidence type="ECO:0000256" key="1">
    <source>
        <dbReference type="SAM" id="MobiDB-lite"/>
    </source>
</evidence>
<sequence>VREADAVVRGRMVREETDPDGEAMAVIRVERVLVGACPGEVRVLNTGPPGRPDCACEVGGVYYLCLSRSPRYTIASPKGVADFYYVPNELLTKISLIDGKVRRPPYLRIPEDVAFLFPDDGARTWEAGLVWLGGPRLEVRPEREAFDFDESVRLAVTLTNPAAAPMGLPLSPERPAMAFHVRLFDDDGFPVLAEPWSGYDAECWGHPWYEPPVRTLKPGGSVTVRLAVRFHPGRFAQDPASARTLQVSYWSWGGGERAWDGAVGGRTPLRLRCPDRAWAADLRTPADGWAVTFAFGYPLRSGEERHVTLFPADRLPVHVFFRRRGTPASKLARGSGGDGRGGWGGAPDSPMAQT</sequence>
<feature type="compositionally biased region" description="Gly residues" evidence="1">
    <location>
        <begin position="334"/>
        <end position="345"/>
    </location>
</feature>
<accession>X0RIB4</accession>
<proteinExistence type="predicted"/>
<reference evidence="2" key="1">
    <citation type="journal article" date="2014" name="Front. Microbiol.">
        <title>High frequency of phylogenetically diverse reductive dehalogenase-homologous genes in deep subseafloor sedimentary metagenomes.</title>
        <authorList>
            <person name="Kawai M."/>
            <person name="Futagami T."/>
            <person name="Toyoda A."/>
            <person name="Takaki Y."/>
            <person name="Nishi S."/>
            <person name="Hori S."/>
            <person name="Arai W."/>
            <person name="Tsubouchi T."/>
            <person name="Morono Y."/>
            <person name="Uchiyama I."/>
            <person name="Ito T."/>
            <person name="Fujiyama A."/>
            <person name="Inagaki F."/>
            <person name="Takami H."/>
        </authorList>
    </citation>
    <scope>NUCLEOTIDE SEQUENCE</scope>
    <source>
        <strain evidence="2">Expedition CK06-06</strain>
    </source>
</reference>
<evidence type="ECO:0000313" key="2">
    <source>
        <dbReference type="EMBL" id="GAF68488.1"/>
    </source>
</evidence>
<protein>
    <submittedName>
        <fullName evidence="2">Uncharacterized protein</fullName>
    </submittedName>
</protein>
<dbReference type="EMBL" id="BARS01008976">
    <property type="protein sequence ID" value="GAF68488.1"/>
    <property type="molecule type" value="Genomic_DNA"/>
</dbReference>
<organism evidence="2">
    <name type="scientific">marine sediment metagenome</name>
    <dbReference type="NCBI Taxonomy" id="412755"/>
    <lineage>
        <taxon>unclassified sequences</taxon>
        <taxon>metagenomes</taxon>
        <taxon>ecological metagenomes</taxon>
    </lineage>
</organism>